<dbReference type="EMBL" id="LS483409">
    <property type="protein sequence ID" value="SQG80562.1"/>
    <property type="molecule type" value="Genomic_DNA"/>
</dbReference>
<name>A0AA94M402_9STRE</name>
<evidence type="ECO:0000313" key="2">
    <source>
        <dbReference type="EMBL" id="SQG80678.1"/>
    </source>
</evidence>
<organism evidence="1 3">
    <name type="scientific">Streptococcus gallolyticus</name>
    <dbReference type="NCBI Taxonomy" id="315405"/>
    <lineage>
        <taxon>Bacteria</taxon>
        <taxon>Bacillati</taxon>
        <taxon>Bacillota</taxon>
        <taxon>Bacilli</taxon>
        <taxon>Lactobacillales</taxon>
        <taxon>Streptococcaceae</taxon>
        <taxon>Streptococcus</taxon>
    </lineage>
</organism>
<protein>
    <submittedName>
        <fullName evidence="1">Phage protein</fullName>
    </submittedName>
</protein>
<gene>
    <name evidence="1" type="ORF">NCTC13773_02395</name>
    <name evidence="2" type="ORF">NCTC13773_02513</name>
</gene>
<reference evidence="1 3" key="1">
    <citation type="submission" date="2018-06" db="EMBL/GenBank/DDBJ databases">
        <authorList>
            <consortium name="Pathogen Informatics"/>
            <person name="Doyle S."/>
        </authorList>
    </citation>
    <scope>NUCLEOTIDE SEQUENCE [LARGE SCALE GENOMIC DNA]</scope>
    <source>
        <strain evidence="1 3">NCTC13773</strain>
    </source>
</reference>
<evidence type="ECO:0000313" key="1">
    <source>
        <dbReference type="EMBL" id="SQG80562.1"/>
    </source>
</evidence>
<sequence>MTNTNQTTAPMTLAELKAWVEESCELSDLLQTKDYKSYLPEEKQEEFEAIAFSVFNCLESFLMMLEDNELHYQPKPIEEDSDLDNQADEMAQYHELMKEVEDSDKEAREIVCYEYDDTIHEYIDKRTEQLKEQATFEELLNKVALYESELLDYAERLLSDEPLNADSETAIETLDMLDDEAIDLFKSVDVDNEYQGLEYYNTELNKED</sequence>
<dbReference type="AlphaFoldDB" id="A0AA94M402"/>
<dbReference type="RefSeq" id="WP_231873058.1">
    <property type="nucleotide sequence ID" value="NZ_LS483409.1"/>
</dbReference>
<proteinExistence type="predicted"/>
<accession>A0AA94M402</accession>
<evidence type="ECO:0000313" key="3">
    <source>
        <dbReference type="Proteomes" id="UP000249013"/>
    </source>
</evidence>
<dbReference type="EMBL" id="LS483409">
    <property type="protein sequence ID" value="SQG80678.1"/>
    <property type="molecule type" value="Genomic_DNA"/>
</dbReference>
<dbReference type="Proteomes" id="UP000249013">
    <property type="component" value="Chromosome 1"/>
</dbReference>